<dbReference type="AlphaFoldDB" id="A0A4Y2RN38"/>
<gene>
    <name evidence="2" type="ORF">AVEN_120230_1</name>
</gene>
<reference evidence="2 3" key="1">
    <citation type="journal article" date="2019" name="Sci. Rep.">
        <title>Orb-weaving spider Araneus ventricosus genome elucidates the spidroin gene catalogue.</title>
        <authorList>
            <person name="Kono N."/>
            <person name="Nakamura H."/>
            <person name="Ohtoshi R."/>
            <person name="Moran D.A.P."/>
            <person name="Shinohara A."/>
            <person name="Yoshida Y."/>
            <person name="Fujiwara M."/>
            <person name="Mori M."/>
            <person name="Tomita M."/>
            <person name="Arakawa K."/>
        </authorList>
    </citation>
    <scope>NUCLEOTIDE SEQUENCE [LARGE SCALE GENOMIC DNA]</scope>
</reference>
<evidence type="ECO:0000313" key="3">
    <source>
        <dbReference type="Proteomes" id="UP000499080"/>
    </source>
</evidence>
<evidence type="ECO:0000256" key="1">
    <source>
        <dbReference type="SAM" id="MobiDB-lite"/>
    </source>
</evidence>
<sequence length="75" mass="8557">MVPPVMEPGNQMTTQSKRLKTKNEYPEDRNKGNSNDAQRRCLKRRMVLPKQDESPGNLESTRNEKCLKKNVSPAG</sequence>
<organism evidence="2 3">
    <name type="scientific">Araneus ventricosus</name>
    <name type="common">Orbweaver spider</name>
    <name type="synonym">Epeira ventricosa</name>
    <dbReference type="NCBI Taxonomy" id="182803"/>
    <lineage>
        <taxon>Eukaryota</taxon>
        <taxon>Metazoa</taxon>
        <taxon>Ecdysozoa</taxon>
        <taxon>Arthropoda</taxon>
        <taxon>Chelicerata</taxon>
        <taxon>Arachnida</taxon>
        <taxon>Araneae</taxon>
        <taxon>Araneomorphae</taxon>
        <taxon>Entelegynae</taxon>
        <taxon>Araneoidea</taxon>
        <taxon>Araneidae</taxon>
        <taxon>Araneus</taxon>
    </lineage>
</organism>
<proteinExistence type="predicted"/>
<protein>
    <submittedName>
        <fullName evidence="2">Uncharacterized protein</fullName>
    </submittedName>
</protein>
<dbReference type="EMBL" id="BGPR01017656">
    <property type="protein sequence ID" value="GBN76820.1"/>
    <property type="molecule type" value="Genomic_DNA"/>
</dbReference>
<name>A0A4Y2RN38_ARAVE</name>
<evidence type="ECO:0000313" key="2">
    <source>
        <dbReference type="EMBL" id="GBN76820.1"/>
    </source>
</evidence>
<dbReference type="Proteomes" id="UP000499080">
    <property type="component" value="Unassembled WGS sequence"/>
</dbReference>
<keyword evidence="3" id="KW-1185">Reference proteome</keyword>
<comment type="caution">
    <text evidence="2">The sequence shown here is derived from an EMBL/GenBank/DDBJ whole genome shotgun (WGS) entry which is preliminary data.</text>
</comment>
<accession>A0A4Y2RN38</accession>
<feature type="compositionally biased region" description="Basic and acidic residues" evidence="1">
    <location>
        <begin position="21"/>
        <end position="31"/>
    </location>
</feature>
<feature type="region of interest" description="Disordered" evidence="1">
    <location>
        <begin position="1"/>
        <end position="75"/>
    </location>
</feature>